<dbReference type="NCBIfam" id="NF001810">
    <property type="entry name" value="PRK00529.1"/>
    <property type="match status" value="1"/>
</dbReference>
<dbReference type="Pfam" id="PF08207">
    <property type="entry name" value="EFP_N"/>
    <property type="match status" value="1"/>
</dbReference>
<dbReference type="RefSeq" id="WP_250223290.1">
    <property type="nucleotide sequence ID" value="NZ_CP097762.1"/>
</dbReference>
<evidence type="ECO:0000256" key="5">
    <source>
        <dbReference type="ARBA" id="ARBA00022768"/>
    </source>
</evidence>
<dbReference type="Pfam" id="PF01132">
    <property type="entry name" value="EFP"/>
    <property type="match status" value="1"/>
</dbReference>
<feature type="modified residue" description="N6-(3,6-diaminohexanoyl)-5-hydroxylysine" evidence="8">
    <location>
        <position position="34"/>
    </location>
</feature>
<dbReference type="SMART" id="SM00841">
    <property type="entry name" value="Elong-fact-P_C"/>
    <property type="match status" value="1"/>
</dbReference>
<dbReference type="PIRSF" id="PIRSF005901">
    <property type="entry name" value="EF-P"/>
    <property type="match status" value="1"/>
</dbReference>
<dbReference type="PANTHER" id="PTHR30053:SF12">
    <property type="entry name" value="ELONGATION FACTOR P (EF-P) FAMILY PROTEIN"/>
    <property type="match status" value="1"/>
</dbReference>
<feature type="domain" description="Translation elongation factor P/YeiP central" evidence="12">
    <location>
        <begin position="69"/>
        <end position="123"/>
    </location>
</feature>
<dbReference type="GO" id="GO:0003746">
    <property type="term" value="F:translation elongation factor activity"/>
    <property type="evidence" value="ECO:0007669"/>
    <property type="project" value="UniProtKB-KW"/>
</dbReference>
<dbReference type="Gene3D" id="2.40.50.140">
    <property type="entry name" value="Nucleic acid-binding proteins"/>
    <property type="match status" value="2"/>
</dbReference>
<comment type="function">
    <text evidence="8">Involved in peptide bond synthesis. Alleviates ribosome stalling that occurs when 3 or more consecutive Pro residues or the sequence PPG is present in a protein, possibly by augmenting the peptidyl transferase activity of the ribosome. Modification of Lys-34 is required for alleviation.</text>
</comment>
<dbReference type="InterPro" id="IPR014722">
    <property type="entry name" value="Rib_uL2_dom2"/>
</dbReference>
<evidence type="ECO:0000256" key="1">
    <source>
        <dbReference type="ARBA" id="ARBA00004496"/>
    </source>
</evidence>
<keyword evidence="7 8" id="KW-0379">Hydroxylation</keyword>
<evidence type="ECO:0000256" key="4">
    <source>
        <dbReference type="ARBA" id="ARBA00022490"/>
    </source>
</evidence>
<dbReference type="InterPro" id="IPR013185">
    <property type="entry name" value="Transl_elong_KOW-like"/>
</dbReference>
<evidence type="ECO:0000256" key="10">
    <source>
        <dbReference type="RuleBase" id="RU004389"/>
    </source>
</evidence>
<accession>A0ABY4SZ99</accession>
<feature type="domain" description="Elongation factor P C-terminal" evidence="11">
    <location>
        <begin position="131"/>
        <end position="191"/>
    </location>
</feature>
<dbReference type="HAMAP" id="MF_00141">
    <property type="entry name" value="EF_P"/>
    <property type="match status" value="1"/>
</dbReference>
<sequence length="193" mass="21669">MVIYHINDFKSGLKIIQNNEPCIILHAEAIKPGKGQAFSRVRFKQIKSGKILEKTVKSGDFFESADLVEVDLVYIYNDNIFWYFINEKNFEEIAVAEQIIGNNVKWMVNQLHYAVTLWNSAPILVVPPEYIGLKIINTSISTKKRYTASLSGSSGIKLATVSTGAIIKVPLFIQSGDVVKVNTRSGIYVSRIR</sequence>
<evidence type="ECO:0000256" key="7">
    <source>
        <dbReference type="ARBA" id="ARBA00023278"/>
    </source>
</evidence>
<evidence type="ECO:0000256" key="9">
    <source>
        <dbReference type="NCBIfam" id="TIGR00038"/>
    </source>
</evidence>
<evidence type="ECO:0000259" key="11">
    <source>
        <dbReference type="SMART" id="SM00841"/>
    </source>
</evidence>
<organism evidence="13 14">
    <name type="scientific">Candidatus Blochmannia ocreatus</name>
    <name type="common">nom. nud.</name>
    <dbReference type="NCBI Taxonomy" id="251538"/>
    <lineage>
        <taxon>Bacteria</taxon>
        <taxon>Pseudomonadati</taxon>
        <taxon>Pseudomonadota</taxon>
        <taxon>Gammaproteobacteria</taxon>
        <taxon>Enterobacterales</taxon>
        <taxon>Enterobacteriaceae</taxon>
        <taxon>ant endosymbionts</taxon>
        <taxon>Candidatus Blochmanniella</taxon>
    </lineage>
</organism>
<dbReference type="InterPro" id="IPR012340">
    <property type="entry name" value="NA-bd_OB-fold"/>
</dbReference>
<comment type="similarity">
    <text evidence="3 8 10">Belongs to the elongation factor P family.</text>
</comment>
<gene>
    <name evidence="8 13" type="primary">efp</name>
    <name evidence="13" type="ORF">M9405_00255</name>
</gene>
<dbReference type="SMART" id="SM01185">
    <property type="entry name" value="EFP"/>
    <property type="match status" value="1"/>
</dbReference>
<evidence type="ECO:0000256" key="3">
    <source>
        <dbReference type="ARBA" id="ARBA00009479"/>
    </source>
</evidence>
<dbReference type="InterPro" id="IPR011768">
    <property type="entry name" value="Transl_elongation_fac_P"/>
</dbReference>
<dbReference type="InterPro" id="IPR015365">
    <property type="entry name" value="Elong-fact-P_C"/>
</dbReference>
<dbReference type="Proteomes" id="UP001056834">
    <property type="component" value="Chromosome"/>
</dbReference>
<dbReference type="InterPro" id="IPR008991">
    <property type="entry name" value="Translation_prot_SH3-like_sf"/>
</dbReference>
<evidence type="ECO:0000259" key="12">
    <source>
        <dbReference type="SMART" id="SM01185"/>
    </source>
</evidence>
<proteinExistence type="inferred from homology"/>
<dbReference type="InterPro" id="IPR020599">
    <property type="entry name" value="Transl_elong_fac_P/YeiP"/>
</dbReference>
<evidence type="ECO:0000313" key="14">
    <source>
        <dbReference type="Proteomes" id="UP001056834"/>
    </source>
</evidence>
<evidence type="ECO:0000256" key="2">
    <source>
        <dbReference type="ARBA" id="ARBA00004815"/>
    </source>
</evidence>
<dbReference type="PANTHER" id="PTHR30053">
    <property type="entry name" value="ELONGATION FACTOR P"/>
    <property type="match status" value="1"/>
</dbReference>
<comment type="PTM">
    <text evidence="8">May be beta-lysylated on the epsilon-amino group of Lys-34 by the combined action of EpmA and EpmB, and then hydroxylated on the C5 position of the same residue by EpmC (if this protein is present). Lysylation is critical for the stimulatory effect of EF-P on peptide-bond formation. The lysylation moiety may extend toward the peptidyltransferase center and stabilize the terminal 3-CCA end of the tRNA. Hydroxylation of the C5 position on Lys-34 may allow additional potential stabilizing hydrogen-bond interactions with the P-tRNA.</text>
</comment>
<dbReference type="SUPFAM" id="SSF50104">
    <property type="entry name" value="Translation proteins SH3-like domain"/>
    <property type="match status" value="1"/>
</dbReference>
<comment type="subcellular location">
    <subcellularLocation>
        <location evidence="1 8">Cytoplasm</location>
    </subcellularLocation>
</comment>
<dbReference type="EMBL" id="CP097762">
    <property type="protein sequence ID" value="URJ25159.1"/>
    <property type="molecule type" value="Genomic_DNA"/>
</dbReference>
<dbReference type="Pfam" id="PF09285">
    <property type="entry name" value="Elong-fact-P_C"/>
    <property type="match status" value="1"/>
</dbReference>
<dbReference type="Gene3D" id="2.30.30.30">
    <property type="match status" value="1"/>
</dbReference>
<name>A0ABY4SZ99_9ENTR</name>
<dbReference type="CDD" id="cd04470">
    <property type="entry name" value="S1_EF-P_repeat_1"/>
    <property type="match status" value="1"/>
</dbReference>
<dbReference type="PROSITE" id="PS01275">
    <property type="entry name" value="EFP"/>
    <property type="match status" value="1"/>
</dbReference>
<comment type="pathway">
    <text evidence="2 8">Protein biosynthesis; polypeptide chain elongation.</text>
</comment>
<keyword evidence="4 8" id="KW-0963">Cytoplasm</keyword>
<dbReference type="InterPro" id="IPR013852">
    <property type="entry name" value="Transl_elong_P/YeiP_CS"/>
</dbReference>
<keyword evidence="5 8" id="KW-0251">Elongation factor</keyword>
<reference evidence="13" key="1">
    <citation type="submission" date="2022-05" db="EMBL/GenBank/DDBJ databases">
        <title>Impact of host demography and evolutionary history on endosymbiont molecular evolution: a test in carpenter ants (Genus Camponotus) and their Blochmannia endosymbionts.</title>
        <authorList>
            <person name="Manthey J.D."/>
            <person name="Giron J.C."/>
            <person name="Hruska J.P."/>
        </authorList>
    </citation>
    <scope>NUCLEOTIDE SEQUENCE</scope>
    <source>
        <strain evidence="13">C-006</strain>
    </source>
</reference>
<dbReference type="SUPFAM" id="SSF50249">
    <property type="entry name" value="Nucleic acid-binding proteins"/>
    <property type="match status" value="2"/>
</dbReference>
<protein>
    <recommendedName>
        <fullName evidence="8 9">Elongation factor P</fullName>
        <shortName evidence="8">EF-P</shortName>
    </recommendedName>
</protein>
<evidence type="ECO:0000313" key="13">
    <source>
        <dbReference type="EMBL" id="URJ25159.1"/>
    </source>
</evidence>
<keyword evidence="14" id="KW-1185">Reference proteome</keyword>
<dbReference type="NCBIfam" id="TIGR00038">
    <property type="entry name" value="efp"/>
    <property type="match status" value="1"/>
</dbReference>
<keyword evidence="6 8" id="KW-0648">Protein biosynthesis</keyword>
<evidence type="ECO:0000256" key="8">
    <source>
        <dbReference type="HAMAP-Rule" id="MF_00141"/>
    </source>
</evidence>
<evidence type="ECO:0000256" key="6">
    <source>
        <dbReference type="ARBA" id="ARBA00022917"/>
    </source>
</evidence>
<dbReference type="InterPro" id="IPR001059">
    <property type="entry name" value="Transl_elong_P/YeiP_cen"/>
</dbReference>